<feature type="domain" description="Alpha fucosidase A-like C-terminal" evidence="3">
    <location>
        <begin position="706"/>
        <end position="778"/>
    </location>
</feature>
<dbReference type="InterPro" id="IPR049053">
    <property type="entry name" value="AFCA-like_C"/>
</dbReference>
<reference evidence="6" key="1">
    <citation type="submission" date="2016-11" db="EMBL/GenBank/DDBJ databases">
        <authorList>
            <person name="Varghese N."/>
            <person name="Submissions S."/>
        </authorList>
    </citation>
    <scope>NUCLEOTIDE SEQUENCE [LARGE SCALE GENOMIC DNA]</scope>
    <source>
        <strain evidence="6">DSM 26134</strain>
    </source>
</reference>
<dbReference type="InterPro" id="IPR054363">
    <property type="entry name" value="GH95_cat"/>
</dbReference>
<dbReference type="AlphaFoldDB" id="A0A1M6UY14"/>
<dbReference type="InterPro" id="IPR016518">
    <property type="entry name" value="Alpha-L-fucosidase"/>
</dbReference>
<evidence type="ECO:0000259" key="4">
    <source>
        <dbReference type="Pfam" id="PF22124"/>
    </source>
</evidence>
<dbReference type="Pfam" id="PF14498">
    <property type="entry name" value="Glyco_hyd_65N_2"/>
    <property type="match status" value="1"/>
</dbReference>
<protein>
    <submittedName>
        <fullName evidence="5">Alpha-L-fucosidase 2</fullName>
    </submittedName>
</protein>
<keyword evidence="1" id="KW-0732">Signal</keyword>
<dbReference type="EMBL" id="FRAA01000008">
    <property type="protein sequence ID" value="SHK74093.1"/>
    <property type="molecule type" value="Genomic_DNA"/>
</dbReference>
<organism evidence="5 6">
    <name type="scientific">Reichenbachiella agariperforans</name>
    <dbReference type="NCBI Taxonomy" id="156994"/>
    <lineage>
        <taxon>Bacteria</taxon>
        <taxon>Pseudomonadati</taxon>
        <taxon>Bacteroidota</taxon>
        <taxon>Cytophagia</taxon>
        <taxon>Cytophagales</taxon>
        <taxon>Reichenbachiellaceae</taxon>
        <taxon>Reichenbachiella</taxon>
    </lineage>
</organism>
<dbReference type="PIRSF" id="PIRSF007663">
    <property type="entry name" value="UCP007663"/>
    <property type="match status" value="1"/>
</dbReference>
<feature type="domain" description="Glycosyl hydrolase family 95 N-terminal" evidence="2">
    <location>
        <begin position="34"/>
        <end position="266"/>
    </location>
</feature>
<dbReference type="InterPro" id="IPR027414">
    <property type="entry name" value="GH95_N_dom"/>
</dbReference>
<dbReference type="InterPro" id="IPR012341">
    <property type="entry name" value="6hp_glycosidase-like_sf"/>
</dbReference>
<keyword evidence="6" id="KW-1185">Reference proteome</keyword>
<evidence type="ECO:0000259" key="3">
    <source>
        <dbReference type="Pfam" id="PF21307"/>
    </source>
</evidence>
<evidence type="ECO:0000313" key="5">
    <source>
        <dbReference type="EMBL" id="SHK74093.1"/>
    </source>
</evidence>
<accession>A0A1M6UY14</accession>
<feature type="signal peptide" evidence="1">
    <location>
        <begin position="1"/>
        <end position="19"/>
    </location>
</feature>
<sequence length="828" mass="93007">MKITNLLLLAVLAIFCAFSCEEDTKLTDKLSHVLHYSKPADKWTDALPIGNGSFGAMIYGNPWSDTIKLNHDTFWRGGPSDWNNPEAKQYFPQVKQALKQGEHDLADSLVRYMQGKDTEPYQPLADLVIHYAKDKVTGYQRSLDIQNALYSQTYMKDGSLMTSRAIASFPHDVIAYELKSEKEGGISFEAVLSSIVLNRVFVEDEILKIRCKAWNDSSWDREGMEAEVWLKVIHKGGVLSFTDHSVQLEGADEALLLLSCGTSFNGRFKSPGYDGVDPAQLAKEDMDGASVFSFDELNAVHVADYRRIYDRVQLDVAQSDSLSVKDTDERIDAFAQSQDQTMVELLFNYGRYLLLSSSREGGQPAHLQGIWSKYIYPPWRSNYTININTEMNYWPAEVTNMTETTAPLLSFIHDLAKNGEKTAEQNYGLDGWVAHHNSDLWAHTGPVAGDPMWANWTMGGAWLMSHVFEHYYYTGDKAFLKSYLQEIKGVAQFVMGMLERNGGGYLEPAMGTSPENQFYSTTGKEVSLTNGTAMDITLTREILVRCRESLKLLDPTNSFIKKLDNTIAQLRPLKIGSDGTLLEWDKPYQEKDPHHRHVSHLYGLHPGNQINRWDTPELFEACKQSLIKRGDEATGWSMGWKINLWARLLDGDHALKIMNNLIKTADIEGEKWDRPGLYGNLFDAHPPFQIDGNFGFTAGVAEMLMQSHTGAIHVLPALPAAWPQGSVSGLKARGGFEVDLVWSEGKIESGKIKANLTGDCQLRSEWPLTMEGAKRVKTANDNPLMVTINPAKPIFIDDSDLNVVDEKNYYVYEWQAEAGEVYAFSASE</sequence>
<dbReference type="Proteomes" id="UP000184474">
    <property type="component" value="Unassembled WGS sequence"/>
</dbReference>
<dbReference type="Pfam" id="PF21307">
    <property type="entry name" value="Glyco_hydro_95_C"/>
    <property type="match status" value="1"/>
</dbReference>
<evidence type="ECO:0000313" key="6">
    <source>
        <dbReference type="Proteomes" id="UP000184474"/>
    </source>
</evidence>
<dbReference type="GO" id="GO:0005975">
    <property type="term" value="P:carbohydrate metabolic process"/>
    <property type="evidence" value="ECO:0007669"/>
    <property type="project" value="InterPro"/>
</dbReference>
<dbReference type="Pfam" id="PF22124">
    <property type="entry name" value="Glyco_hydro_95_cat"/>
    <property type="match status" value="1"/>
</dbReference>
<dbReference type="GO" id="GO:0004560">
    <property type="term" value="F:alpha-L-fucosidase activity"/>
    <property type="evidence" value="ECO:0007669"/>
    <property type="project" value="InterPro"/>
</dbReference>
<dbReference type="STRING" id="156994.SAMN04488028_10842"/>
<feature type="domain" description="Glycosyl hydrolase family 95 catalytic" evidence="4">
    <location>
        <begin position="293"/>
        <end position="704"/>
    </location>
</feature>
<name>A0A1M6UY14_REIAG</name>
<dbReference type="PANTHER" id="PTHR31084:SF0">
    <property type="entry name" value="ALPHA-L-FUCOSIDASE 2"/>
    <property type="match status" value="1"/>
</dbReference>
<dbReference type="InterPro" id="IPR008928">
    <property type="entry name" value="6-hairpin_glycosidase_sf"/>
</dbReference>
<dbReference type="Gene3D" id="1.50.10.10">
    <property type="match status" value="1"/>
</dbReference>
<evidence type="ECO:0000259" key="2">
    <source>
        <dbReference type="Pfam" id="PF14498"/>
    </source>
</evidence>
<proteinExistence type="predicted"/>
<feature type="chain" id="PRO_5012070714" evidence="1">
    <location>
        <begin position="20"/>
        <end position="828"/>
    </location>
</feature>
<dbReference type="FunFam" id="1.50.10.10:FF:000028">
    <property type="entry name" value="Alpha-L-fucosidase 2"/>
    <property type="match status" value="1"/>
</dbReference>
<dbReference type="PANTHER" id="PTHR31084">
    <property type="entry name" value="ALPHA-L-FUCOSIDASE 2"/>
    <property type="match status" value="1"/>
</dbReference>
<dbReference type="RefSeq" id="WP_073124570.1">
    <property type="nucleotide sequence ID" value="NZ_FRAA01000008.1"/>
</dbReference>
<evidence type="ECO:0000256" key="1">
    <source>
        <dbReference type="SAM" id="SignalP"/>
    </source>
</evidence>
<dbReference type="SUPFAM" id="SSF48208">
    <property type="entry name" value="Six-hairpin glycosidases"/>
    <property type="match status" value="1"/>
</dbReference>
<gene>
    <name evidence="5" type="ORF">SAMN04488028_10842</name>
</gene>